<evidence type="ECO:0000313" key="3">
    <source>
        <dbReference type="EMBL" id="HDD43431.1"/>
    </source>
</evidence>
<dbReference type="InterPro" id="IPR016194">
    <property type="entry name" value="SPOC-like_C_dom_sf"/>
</dbReference>
<dbReference type="InterPro" id="IPR006164">
    <property type="entry name" value="DNA_bd_Ku70/Ku80"/>
</dbReference>
<feature type="domain" description="Ku" evidence="2">
    <location>
        <begin position="13"/>
        <end position="158"/>
    </location>
</feature>
<gene>
    <name evidence="3" type="ORF">ENG63_01015</name>
</gene>
<dbReference type="Pfam" id="PF02735">
    <property type="entry name" value="Ku"/>
    <property type="match status" value="1"/>
</dbReference>
<comment type="caution">
    <text evidence="3">The sequence shown here is derived from an EMBL/GenBank/DDBJ whole genome shotgun (WGS) entry which is preliminary data.</text>
</comment>
<evidence type="ECO:0000259" key="2">
    <source>
        <dbReference type="Pfam" id="PF02735"/>
    </source>
</evidence>
<dbReference type="Proteomes" id="UP000886289">
    <property type="component" value="Unassembled WGS sequence"/>
</dbReference>
<proteinExistence type="predicted"/>
<dbReference type="GO" id="GO:0003690">
    <property type="term" value="F:double-stranded DNA binding"/>
    <property type="evidence" value="ECO:0007669"/>
    <property type="project" value="TreeGrafter"/>
</dbReference>
<dbReference type="PANTHER" id="PTHR41251:SF1">
    <property type="entry name" value="NON-HOMOLOGOUS END JOINING PROTEIN KU"/>
    <property type="match status" value="1"/>
</dbReference>
<dbReference type="InterPro" id="IPR009187">
    <property type="entry name" value="Prok_Ku"/>
</dbReference>
<dbReference type="PANTHER" id="PTHR41251">
    <property type="entry name" value="NON-HOMOLOGOUS END JOINING PROTEIN KU"/>
    <property type="match status" value="1"/>
</dbReference>
<dbReference type="Gene3D" id="2.40.290.10">
    <property type="match status" value="1"/>
</dbReference>
<dbReference type="SUPFAM" id="SSF100939">
    <property type="entry name" value="SPOC domain-like"/>
    <property type="match status" value="1"/>
</dbReference>
<dbReference type="GO" id="GO:0006303">
    <property type="term" value="P:double-strand break repair via nonhomologous end joining"/>
    <property type="evidence" value="ECO:0007669"/>
    <property type="project" value="InterPro"/>
</dbReference>
<organism evidence="3">
    <name type="scientific">Desulfofervidus auxilii</name>
    <dbReference type="NCBI Taxonomy" id="1621989"/>
    <lineage>
        <taxon>Bacteria</taxon>
        <taxon>Pseudomonadati</taxon>
        <taxon>Thermodesulfobacteriota</taxon>
        <taxon>Candidatus Desulfofervidia</taxon>
        <taxon>Candidatus Desulfofervidales</taxon>
        <taxon>Candidatus Desulfofervidaceae</taxon>
        <taxon>Candidatus Desulfofervidus</taxon>
    </lineage>
</organism>
<evidence type="ECO:0000256" key="1">
    <source>
        <dbReference type="ARBA" id="ARBA00023125"/>
    </source>
</evidence>
<reference evidence="3" key="1">
    <citation type="journal article" date="2020" name="mSystems">
        <title>Genome- and Community-Level Interaction Insights into Carbon Utilization and Element Cycling Functions of Hydrothermarchaeota in Hydrothermal Sediment.</title>
        <authorList>
            <person name="Zhou Z."/>
            <person name="Liu Y."/>
            <person name="Xu W."/>
            <person name="Pan J."/>
            <person name="Luo Z.H."/>
            <person name="Li M."/>
        </authorList>
    </citation>
    <scope>NUCLEOTIDE SEQUENCE [LARGE SCALE GENOMIC DNA]</scope>
    <source>
        <strain evidence="3">HyVt-233</strain>
    </source>
</reference>
<dbReference type="EMBL" id="DRBS01000040">
    <property type="protein sequence ID" value="HDD43431.1"/>
    <property type="molecule type" value="Genomic_DNA"/>
</dbReference>
<dbReference type="AlphaFoldDB" id="A0A7C0Y836"/>
<keyword evidence="1" id="KW-0238">DNA-binding</keyword>
<protein>
    <recommendedName>
        <fullName evidence="2">Ku domain-containing protein</fullName>
    </recommendedName>
</protein>
<name>A0A7C0Y836_DESA2</name>
<accession>A0A7C0Y836</accession>
<sequence>MKKKIQRLSLNMGLINIDLDVYKGSENPFNGNVFKLFHNCRKKGKIKMKKYCEGCGKEVTNDEIIKGIEVNNNIVFFNDKELKNIDFEHNNCLIPISLIPLKNFNPYAVSDIYVLYPNENLEIQHKLYSLLFNSLKKNVLICDLYWRKNHLMVALFIDNDKVIKMGILKEIIKPEKVNITNDISKEEKELFEKFLTRYKNKPFVIESKKGQIIDEIVAKKLNNNKKVIKLEKKKETKQTNKLLEILRSAVK</sequence>